<comment type="caution">
    <text evidence="9">The sequence shown here is derived from an EMBL/GenBank/DDBJ whole genome shotgun (WGS) entry which is preliminary data.</text>
</comment>
<evidence type="ECO:0000256" key="5">
    <source>
        <dbReference type="ARBA" id="ARBA00022989"/>
    </source>
</evidence>
<reference evidence="9 10" key="1">
    <citation type="submission" date="2018-04" db="EMBL/GenBank/DDBJ databases">
        <title>Genomic Encyclopedia of Type Strains, Phase IV (KMG-IV): sequencing the most valuable type-strain genomes for metagenomic binning, comparative biology and taxonomic classification.</title>
        <authorList>
            <person name="Goeker M."/>
        </authorList>
    </citation>
    <scope>NUCLEOTIDE SEQUENCE [LARGE SCALE GENOMIC DNA]</scope>
    <source>
        <strain evidence="9 10">DSM 10065</strain>
    </source>
</reference>
<dbReference type="Proteomes" id="UP000246145">
    <property type="component" value="Unassembled WGS sequence"/>
</dbReference>
<comment type="similarity">
    <text evidence="7">Belongs to the binding-protein-dependent transport system permease family.</text>
</comment>
<evidence type="ECO:0000256" key="2">
    <source>
        <dbReference type="ARBA" id="ARBA00022448"/>
    </source>
</evidence>
<keyword evidence="5 7" id="KW-1133">Transmembrane helix</keyword>
<dbReference type="CDD" id="cd06261">
    <property type="entry name" value="TM_PBP2"/>
    <property type="match status" value="1"/>
</dbReference>
<keyword evidence="4 7" id="KW-0812">Transmembrane</keyword>
<name>A0A2U1CPD6_9BURK</name>
<dbReference type="Pfam" id="PF00528">
    <property type="entry name" value="BPD_transp_1"/>
    <property type="match status" value="1"/>
</dbReference>
<dbReference type="EMBL" id="QEKO01000001">
    <property type="protein sequence ID" value="PVY67694.1"/>
    <property type="molecule type" value="Genomic_DNA"/>
</dbReference>
<feature type="transmembrane region" description="Helical" evidence="7">
    <location>
        <begin position="102"/>
        <end position="122"/>
    </location>
</feature>
<evidence type="ECO:0000256" key="7">
    <source>
        <dbReference type="RuleBase" id="RU363032"/>
    </source>
</evidence>
<evidence type="ECO:0000256" key="4">
    <source>
        <dbReference type="ARBA" id="ARBA00022692"/>
    </source>
</evidence>
<proteinExistence type="inferred from homology"/>
<dbReference type="SUPFAM" id="SSF161098">
    <property type="entry name" value="MetI-like"/>
    <property type="match status" value="1"/>
</dbReference>
<feature type="domain" description="ABC transmembrane type-1" evidence="8">
    <location>
        <begin position="61"/>
        <end position="241"/>
    </location>
</feature>
<organism evidence="9 10">
    <name type="scientific">Pusillimonas noertemannii</name>
    <dbReference type="NCBI Taxonomy" id="305977"/>
    <lineage>
        <taxon>Bacteria</taxon>
        <taxon>Pseudomonadati</taxon>
        <taxon>Pseudomonadota</taxon>
        <taxon>Betaproteobacteria</taxon>
        <taxon>Burkholderiales</taxon>
        <taxon>Alcaligenaceae</taxon>
        <taxon>Pusillimonas</taxon>
    </lineage>
</organism>
<keyword evidence="2 7" id="KW-0813">Transport</keyword>
<keyword evidence="10" id="KW-1185">Reference proteome</keyword>
<evidence type="ECO:0000256" key="6">
    <source>
        <dbReference type="ARBA" id="ARBA00023136"/>
    </source>
</evidence>
<gene>
    <name evidence="9" type="ORF">C7440_0077</name>
</gene>
<dbReference type="PANTHER" id="PTHR30151">
    <property type="entry name" value="ALKANE SULFONATE ABC TRANSPORTER-RELATED, MEMBRANE SUBUNIT"/>
    <property type="match status" value="1"/>
</dbReference>
<dbReference type="OrthoDB" id="8687200at2"/>
<dbReference type="PANTHER" id="PTHR30151:SF0">
    <property type="entry name" value="ABC TRANSPORTER PERMEASE PROTEIN MJ0413-RELATED"/>
    <property type="match status" value="1"/>
</dbReference>
<evidence type="ECO:0000313" key="9">
    <source>
        <dbReference type="EMBL" id="PVY67694.1"/>
    </source>
</evidence>
<comment type="subcellular location">
    <subcellularLocation>
        <location evidence="1 7">Cell membrane</location>
        <topology evidence="1 7">Multi-pass membrane protein</topology>
    </subcellularLocation>
</comment>
<keyword evidence="3" id="KW-1003">Cell membrane</keyword>
<feature type="transmembrane region" description="Helical" evidence="7">
    <location>
        <begin position="128"/>
        <end position="150"/>
    </location>
</feature>
<feature type="transmembrane region" description="Helical" evidence="7">
    <location>
        <begin position="223"/>
        <end position="244"/>
    </location>
</feature>
<dbReference type="GO" id="GO:0005886">
    <property type="term" value="C:plasma membrane"/>
    <property type="evidence" value="ECO:0007669"/>
    <property type="project" value="UniProtKB-SubCell"/>
</dbReference>
<keyword evidence="6 7" id="KW-0472">Membrane</keyword>
<protein>
    <submittedName>
        <fullName evidence="9">ABC-type nitrate/sulfonate/bicarbonate transport system permease component</fullName>
    </submittedName>
</protein>
<dbReference type="PROSITE" id="PS50928">
    <property type="entry name" value="ABC_TM1"/>
    <property type="match status" value="1"/>
</dbReference>
<dbReference type="InterPro" id="IPR035906">
    <property type="entry name" value="MetI-like_sf"/>
</dbReference>
<evidence type="ECO:0000256" key="3">
    <source>
        <dbReference type="ARBA" id="ARBA00022475"/>
    </source>
</evidence>
<dbReference type="RefSeq" id="WP_116517025.1">
    <property type="nucleotide sequence ID" value="NZ_JACCEX010000001.1"/>
</dbReference>
<evidence type="ECO:0000259" key="8">
    <source>
        <dbReference type="PROSITE" id="PS50928"/>
    </source>
</evidence>
<feature type="transmembrane region" description="Helical" evidence="7">
    <location>
        <begin position="171"/>
        <end position="197"/>
    </location>
</feature>
<dbReference type="InterPro" id="IPR000515">
    <property type="entry name" value="MetI-like"/>
</dbReference>
<dbReference type="Gene3D" id="1.10.3720.10">
    <property type="entry name" value="MetI-like"/>
    <property type="match status" value="1"/>
</dbReference>
<dbReference type="GO" id="GO:0055085">
    <property type="term" value="P:transmembrane transport"/>
    <property type="evidence" value="ECO:0007669"/>
    <property type="project" value="InterPro"/>
</dbReference>
<accession>A0A2U1CPD6</accession>
<evidence type="ECO:0000256" key="1">
    <source>
        <dbReference type="ARBA" id="ARBA00004651"/>
    </source>
</evidence>
<dbReference type="AlphaFoldDB" id="A0A2U1CPD6"/>
<sequence length="255" mass="27997">MTRNRRWLSRFGAIIFALFLLAVWQILAALEVISPLFFPSPLRTLSELWSQITSGRIWTPFSSTVVRMVYGWLAASLLGVVLGALIAGSRFSKLLLAPMLEFIRPMPASAIIPVAILAFGLSNRMSTAVIAFGSIWPVLLAAIQGFSTVEPRLYEMADAMRMSAWDRFRKVSLPGAMPDILAGARVGLAVALILAVVTEMQASLPGLGQSILMAQRSFRTPELYAGVIMLGAIGFGASMLLQWVERRLLRWRSAQ</sequence>
<evidence type="ECO:0000313" key="10">
    <source>
        <dbReference type="Proteomes" id="UP000246145"/>
    </source>
</evidence>
<feature type="transmembrane region" description="Helical" evidence="7">
    <location>
        <begin position="69"/>
        <end position="90"/>
    </location>
</feature>